<feature type="compositionally biased region" description="Polar residues" evidence="1">
    <location>
        <begin position="1"/>
        <end position="33"/>
    </location>
</feature>
<keyword evidence="2" id="KW-0472">Membrane</keyword>
<dbReference type="GO" id="GO:0016020">
    <property type="term" value="C:membrane"/>
    <property type="evidence" value="ECO:0007669"/>
    <property type="project" value="TreeGrafter"/>
</dbReference>
<feature type="domain" description="DUF3533" evidence="3">
    <location>
        <begin position="104"/>
        <end position="503"/>
    </location>
</feature>
<name>A0A8J5QLC6_9ASCO</name>
<dbReference type="PANTHER" id="PTHR34814:SF1">
    <property type="entry name" value="NITROSOGUANIDINE RESISTANCE PROTEIN SNG1"/>
    <property type="match status" value="1"/>
</dbReference>
<evidence type="ECO:0000259" key="3">
    <source>
        <dbReference type="Pfam" id="PF12051"/>
    </source>
</evidence>
<accession>A0A8J5QLC6</accession>
<feature type="compositionally biased region" description="Polar residues" evidence="1">
    <location>
        <begin position="547"/>
        <end position="560"/>
    </location>
</feature>
<keyword evidence="5" id="KW-1185">Reference proteome</keyword>
<comment type="caution">
    <text evidence="4">The sequence shown here is derived from an EMBL/GenBank/DDBJ whole genome shotgun (WGS) entry which is preliminary data.</text>
</comment>
<evidence type="ECO:0000256" key="2">
    <source>
        <dbReference type="SAM" id="Phobius"/>
    </source>
</evidence>
<dbReference type="Proteomes" id="UP000694255">
    <property type="component" value="Unassembled WGS sequence"/>
</dbReference>
<reference evidence="4 5" key="1">
    <citation type="journal article" date="2021" name="DNA Res.">
        <title>Genome analysis of Candida subhashii reveals its hybrid nature and dual mitochondrial genome conformations.</title>
        <authorList>
            <person name="Mixao V."/>
            <person name="Hegedusova E."/>
            <person name="Saus E."/>
            <person name="Pryszcz L.P."/>
            <person name="Cillingova A."/>
            <person name="Nosek J."/>
            <person name="Gabaldon T."/>
        </authorList>
    </citation>
    <scope>NUCLEOTIDE SEQUENCE [LARGE SCALE GENOMIC DNA]</scope>
    <source>
        <strain evidence="4 5">CBS 10753</strain>
    </source>
</reference>
<feature type="transmembrane region" description="Helical" evidence="2">
    <location>
        <begin position="439"/>
        <end position="461"/>
    </location>
</feature>
<gene>
    <name evidence="4" type="ORF">J8A68_005906</name>
</gene>
<feature type="region of interest" description="Disordered" evidence="1">
    <location>
        <begin position="1"/>
        <end position="43"/>
    </location>
</feature>
<evidence type="ECO:0000313" key="5">
    <source>
        <dbReference type="Proteomes" id="UP000694255"/>
    </source>
</evidence>
<feature type="transmembrane region" description="Helical" evidence="2">
    <location>
        <begin position="363"/>
        <end position="388"/>
    </location>
</feature>
<feature type="transmembrane region" description="Helical" evidence="2">
    <location>
        <begin position="101"/>
        <end position="123"/>
    </location>
</feature>
<feature type="transmembrane region" description="Helical" evidence="2">
    <location>
        <begin position="400"/>
        <end position="418"/>
    </location>
</feature>
<dbReference type="GeneID" id="73472706"/>
<feature type="transmembrane region" description="Helical" evidence="2">
    <location>
        <begin position="492"/>
        <end position="509"/>
    </location>
</feature>
<dbReference type="RefSeq" id="XP_049260873.1">
    <property type="nucleotide sequence ID" value="XM_049410023.1"/>
</dbReference>
<evidence type="ECO:0000313" key="4">
    <source>
        <dbReference type="EMBL" id="KAG7660640.1"/>
    </source>
</evidence>
<proteinExistence type="predicted"/>
<dbReference type="InterPro" id="IPR053001">
    <property type="entry name" value="MNNG_permease-like"/>
</dbReference>
<dbReference type="OrthoDB" id="2140105at2759"/>
<dbReference type="Pfam" id="PF12051">
    <property type="entry name" value="DUF3533"/>
    <property type="match status" value="1"/>
</dbReference>
<feature type="region of interest" description="Disordered" evidence="1">
    <location>
        <begin position="517"/>
        <end position="560"/>
    </location>
</feature>
<dbReference type="InterPro" id="IPR022703">
    <property type="entry name" value="DUF3533"/>
</dbReference>
<evidence type="ECO:0000256" key="1">
    <source>
        <dbReference type="SAM" id="MobiDB-lite"/>
    </source>
</evidence>
<sequence>MDSPSPTNTRIHQTHSGIDPHSNINPIQLSSSENSDDSPAAPLNYELGERMTGVRHAADAINKTNTAEDEPPLSQVKSNKSIYLTPMERFQEYVGVFPRFIQVYVTIFCIFLGILSIYWGSLYQRPSRFRNMKFLVVIEDVDSFPGTNGNMVDPLVGNTMRTMLETNETVLSLGNWDIVNLTQFTTLASSHNNTISQEVNHQVHHQNYWGAIHVLPNSTAQIFTSFAQADPTFMINGVNSTIQVVYESGRHFSALNQYVFRHLDLVGETWIRTYVTPQIYSPILQSLNQSQHQAILSSNSTIAMLNSFPAFSYLDLRPPRSAAVLGPSELGLIYAQLFSFHQFNFSFEIYSFMRSKLRFKQFIIYRCILSQINSLILSLVYSLMTIAFQVPVNVAFGRSGFLVLWMFMYLFMSASAGINENVVNVIFTYDRKEFIAPWMILNIVMNISTTFAPFVLMPGVFRYGYALPMFNTYENLKVVFFDTWKGTLGRNIGVLVAWIVVMNVLLVFNNRWSYKRSKRVEHEKKAAAQSKEQEEKTGMKQDDSKGSKNTNEPSSESSSA</sequence>
<keyword evidence="2" id="KW-1133">Transmembrane helix</keyword>
<dbReference type="AlphaFoldDB" id="A0A8J5QLC6"/>
<organism evidence="4 5">
    <name type="scientific">[Candida] subhashii</name>
    <dbReference type="NCBI Taxonomy" id="561895"/>
    <lineage>
        <taxon>Eukaryota</taxon>
        <taxon>Fungi</taxon>
        <taxon>Dikarya</taxon>
        <taxon>Ascomycota</taxon>
        <taxon>Saccharomycotina</taxon>
        <taxon>Pichiomycetes</taxon>
        <taxon>Debaryomycetaceae</taxon>
        <taxon>Spathaspora</taxon>
    </lineage>
</organism>
<dbReference type="EMBL" id="JAGSYN010000276">
    <property type="protein sequence ID" value="KAG7660640.1"/>
    <property type="molecule type" value="Genomic_DNA"/>
</dbReference>
<keyword evidence="2" id="KW-0812">Transmembrane</keyword>
<protein>
    <recommendedName>
        <fullName evidence="3">DUF3533 domain-containing protein</fullName>
    </recommendedName>
</protein>
<dbReference type="PANTHER" id="PTHR34814">
    <property type="entry name" value="NITROSOGUANIDINE RESISTANCE PROTEIN SNG1"/>
    <property type="match status" value="1"/>
</dbReference>
<feature type="compositionally biased region" description="Basic and acidic residues" evidence="1">
    <location>
        <begin position="520"/>
        <end position="546"/>
    </location>
</feature>